<comment type="caution">
    <text evidence="1">The sequence shown here is derived from an EMBL/GenBank/DDBJ whole genome shotgun (WGS) entry which is preliminary data.</text>
</comment>
<keyword evidence="2" id="KW-1185">Reference proteome</keyword>
<evidence type="ECO:0000313" key="2">
    <source>
        <dbReference type="Proteomes" id="UP000526003"/>
    </source>
</evidence>
<dbReference type="AlphaFoldDB" id="A0A7X1GJI5"/>
<name>A0A7X1GJI5_9PSED</name>
<gene>
    <name evidence="1" type="ORF">H7995_27500</name>
</gene>
<accession>A0A7X1GJI5</accession>
<evidence type="ECO:0000313" key="1">
    <source>
        <dbReference type="EMBL" id="MBC2693529.1"/>
    </source>
</evidence>
<proteinExistence type="predicted"/>
<reference evidence="1 2" key="1">
    <citation type="submission" date="2020-08" db="EMBL/GenBank/DDBJ databases">
        <title>Pseudomonas sp. nov.</title>
        <authorList>
            <person name="Gieschler S."/>
            <person name="Fiedler G."/>
            <person name="Brinks E."/>
            <person name="Boehnlein C."/>
            <person name="Franz C.M.A.P."/>
            <person name="Kabisch J."/>
        </authorList>
    </citation>
    <scope>NUCLEOTIDE SEQUENCE [LARGE SCALE GENOMIC DNA]</scope>
    <source>
        <strain evidence="1 2">MBT-1</strain>
    </source>
</reference>
<dbReference type="RefSeq" id="WP_185819266.1">
    <property type="nucleotide sequence ID" value="NZ_JACMYG010000056.1"/>
</dbReference>
<organism evidence="1 2">
    <name type="scientific">Pseudomonas kielensis</name>
    <dbReference type="NCBI Taxonomy" id="2762577"/>
    <lineage>
        <taxon>Bacteria</taxon>
        <taxon>Pseudomonadati</taxon>
        <taxon>Pseudomonadota</taxon>
        <taxon>Gammaproteobacteria</taxon>
        <taxon>Pseudomonadales</taxon>
        <taxon>Pseudomonadaceae</taxon>
        <taxon>Pseudomonas</taxon>
    </lineage>
</organism>
<protein>
    <submittedName>
        <fullName evidence="1">Uncharacterized protein</fullName>
    </submittedName>
</protein>
<dbReference type="Proteomes" id="UP000526003">
    <property type="component" value="Unassembled WGS sequence"/>
</dbReference>
<sequence>MSTVATEVYQRGESRFNMVGQKLPDHLHITDKVITQGLAFRLARYALQRLDVAGFAKVVEGWKLTVYTMDAELPSSDRYYSVRWQNESGGYIDVNGILTRRGWPSLDHGYSIGHE</sequence>
<dbReference type="EMBL" id="JACMYG010000056">
    <property type="protein sequence ID" value="MBC2693529.1"/>
    <property type="molecule type" value="Genomic_DNA"/>
</dbReference>